<sequence>MREKTLEEWPLRVEMMASEGGDPGTFYTRMRKSLDRIHRFNQKLDELVSAIVQRG</sequence>
<keyword evidence="2" id="KW-1185">Reference proteome</keyword>
<evidence type="ECO:0000313" key="2">
    <source>
        <dbReference type="Proteomes" id="UP000607653"/>
    </source>
</evidence>
<dbReference type="AlphaFoldDB" id="A0A822Z4A6"/>
<gene>
    <name evidence="1" type="ORF">HUJ06_009142</name>
</gene>
<accession>A0A822Z4A6</accession>
<reference evidence="1 2" key="1">
    <citation type="journal article" date="2020" name="Mol. Biol. Evol.">
        <title>Distinct Expression and Methylation Patterns for Genes with Different Fates following a Single Whole-Genome Duplication in Flowering Plants.</title>
        <authorList>
            <person name="Shi T."/>
            <person name="Rahmani R.S."/>
            <person name="Gugger P.F."/>
            <person name="Wang M."/>
            <person name="Li H."/>
            <person name="Zhang Y."/>
            <person name="Li Z."/>
            <person name="Wang Q."/>
            <person name="Van de Peer Y."/>
            <person name="Marchal K."/>
            <person name="Chen J."/>
        </authorList>
    </citation>
    <scope>NUCLEOTIDE SEQUENCE [LARGE SCALE GENOMIC DNA]</scope>
    <source>
        <tissue evidence="1">Leaf</tissue>
    </source>
</reference>
<protein>
    <submittedName>
        <fullName evidence="1">Uncharacterized protein</fullName>
    </submittedName>
</protein>
<comment type="caution">
    <text evidence="1">The sequence shown here is derived from an EMBL/GenBank/DDBJ whole genome shotgun (WGS) entry which is preliminary data.</text>
</comment>
<dbReference type="EMBL" id="DUZY01000004">
    <property type="protein sequence ID" value="DAD38501.1"/>
    <property type="molecule type" value="Genomic_DNA"/>
</dbReference>
<organism evidence="1 2">
    <name type="scientific">Nelumbo nucifera</name>
    <name type="common">Sacred lotus</name>
    <dbReference type="NCBI Taxonomy" id="4432"/>
    <lineage>
        <taxon>Eukaryota</taxon>
        <taxon>Viridiplantae</taxon>
        <taxon>Streptophyta</taxon>
        <taxon>Embryophyta</taxon>
        <taxon>Tracheophyta</taxon>
        <taxon>Spermatophyta</taxon>
        <taxon>Magnoliopsida</taxon>
        <taxon>Proteales</taxon>
        <taxon>Nelumbonaceae</taxon>
        <taxon>Nelumbo</taxon>
    </lineage>
</organism>
<dbReference type="Proteomes" id="UP000607653">
    <property type="component" value="Unassembled WGS sequence"/>
</dbReference>
<evidence type="ECO:0000313" key="1">
    <source>
        <dbReference type="EMBL" id="DAD38501.1"/>
    </source>
</evidence>
<proteinExistence type="predicted"/>
<name>A0A822Z4A6_NELNU</name>